<gene>
    <name evidence="2" type="ORF">vBAmePR8F_gp03</name>
</gene>
<keyword evidence="3" id="KW-1185">Reference proteome</keyword>
<sequence>MNKLKLALKELILILAIMPAFVYSLCVMLQLVQADYELYIQESYCVQGLVKSGVERINIATDNGKCWFELNGYGE</sequence>
<protein>
    <submittedName>
        <fullName evidence="2">Uncharacterized protein</fullName>
    </submittedName>
</protein>
<name>A0A8E4W6F3_9CAUD</name>
<dbReference type="EMBL" id="MW043865">
    <property type="protein sequence ID" value="QPI17663.1"/>
    <property type="molecule type" value="Genomic_DNA"/>
</dbReference>
<accession>A0A8E4W6F3</accession>
<proteinExistence type="predicted"/>
<keyword evidence="1" id="KW-0472">Membrane</keyword>
<organism evidence="2 3">
    <name type="scientific">Alteromonas phage vB_AmeP_R8W</name>
    <dbReference type="NCBI Taxonomy" id="2774152"/>
    <lineage>
        <taxon>Viruses</taxon>
        <taxon>Duplodnaviria</taxon>
        <taxon>Heunggongvirae</taxon>
        <taxon>Uroviricota</taxon>
        <taxon>Caudoviricetes</taxon>
        <taxon>Autographivirales</taxon>
        <taxon>Foturvirus</taxon>
        <taxon>Foturvirus R8W</taxon>
    </lineage>
</organism>
<reference evidence="2 3" key="1">
    <citation type="submission" date="2020-09" db="EMBL/GenBank/DDBJ databases">
        <authorList>
            <person name="Feng X."/>
            <person name="Yan W."/>
            <person name="Jiao N."/>
            <person name="Zhang R."/>
        </authorList>
    </citation>
    <scope>NUCLEOTIDE SEQUENCE [LARGE SCALE GENOMIC DNA]</scope>
</reference>
<evidence type="ECO:0000313" key="2">
    <source>
        <dbReference type="EMBL" id="QPI17663.1"/>
    </source>
</evidence>
<feature type="transmembrane region" description="Helical" evidence="1">
    <location>
        <begin position="12"/>
        <end position="32"/>
    </location>
</feature>
<dbReference type="Proteomes" id="UP000683418">
    <property type="component" value="Segment"/>
</dbReference>
<keyword evidence="1" id="KW-1133">Transmembrane helix</keyword>
<evidence type="ECO:0000313" key="3">
    <source>
        <dbReference type="Proteomes" id="UP000683418"/>
    </source>
</evidence>
<keyword evidence="1" id="KW-0812">Transmembrane</keyword>
<evidence type="ECO:0000256" key="1">
    <source>
        <dbReference type="SAM" id="Phobius"/>
    </source>
</evidence>